<evidence type="ECO:0000313" key="2">
    <source>
        <dbReference type="EMBL" id="KAL0115770.1"/>
    </source>
</evidence>
<name>A0AAW2FPA7_9HYME</name>
<dbReference type="Proteomes" id="UP001430953">
    <property type="component" value="Unassembled WGS sequence"/>
</dbReference>
<gene>
    <name evidence="2" type="ORF">PUN28_010949</name>
</gene>
<reference evidence="2 3" key="1">
    <citation type="submission" date="2023-03" db="EMBL/GenBank/DDBJ databases">
        <title>High recombination rates correlate with genetic variation in Cardiocondyla obscurior ants.</title>
        <authorList>
            <person name="Errbii M."/>
        </authorList>
    </citation>
    <scope>NUCLEOTIDE SEQUENCE [LARGE SCALE GENOMIC DNA]</scope>
    <source>
        <strain evidence="2">Alpha-2009</strain>
        <tissue evidence="2">Whole body</tissue>
    </source>
</reference>
<keyword evidence="1" id="KW-0472">Membrane</keyword>
<keyword evidence="1" id="KW-0812">Transmembrane</keyword>
<accession>A0AAW2FPA7</accession>
<evidence type="ECO:0000256" key="1">
    <source>
        <dbReference type="SAM" id="Phobius"/>
    </source>
</evidence>
<keyword evidence="3" id="KW-1185">Reference proteome</keyword>
<protein>
    <submittedName>
        <fullName evidence="2">Uncharacterized protein</fullName>
    </submittedName>
</protein>
<sequence>MWFNLISKYGWIITSHFRWPYSVLTLFLSAFPARHYFSLNLRGCLRRVFTT</sequence>
<keyword evidence="1" id="KW-1133">Transmembrane helix</keyword>
<evidence type="ECO:0000313" key="3">
    <source>
        <dbReference type="Proteomes" id="UP001430953"/>
    </source>
</evidence>
<comment type="caution">
    <text evidence="2">The sequence shown here is derived from an EMBL/GenBank/DDBJ whole genome shotgun (WGS) entry which is preliminary data.</text>
</comment>
<proteinExistence type="predicted"/>
<dbReference type="AlphaFoldDB" id="A0AAW2FPA7"/>
<organism evidence="2 3">
    <name type="scientific">Cardiocondyla obscurior</name>
    <dbReference type="NCBI Taxonomy" id="286306"/>
    <lineage>
        <taxon>Eukaryota</taxon>
        <taxon>Metazoa</taxon>
        <taxon>Ecdysozoa</taxon>
        <taxon>Arthropoda</taxon>
        <taxon>Hexapoda</taxon>
        <taxon>Insecta</taxon>
        <taxon>Pterygota</taxon>
        <taxon>Neoptera</taxon>
        <taxon>Endopterygota</taxon>
        <taxon>Hymenoptera</taxon>
        <taxon>Apocrita</taxon>
        <taxon>Aculeata</taxon>
        <taxon>Formicoidea</taxon>
        <taxon>Formicidae</taxon>
        <taxon>Myrmicinae</taxon>
        <taxon>Cardiocondyla</taxon>
    </lineage>
</organism>
<dbReference type="EMBL" id="JADYXP020000010">
    <property type="protein sequence ID" value="KAL0115770.1"/>
    <property type="molecule type" value="Genomic_DNA"/>
</dbReference>
<feature type="transmembrane region" description="Helical" evidence="1">
    <location>
        <begin position="20"/>
        <end position="37"/>
    </location>
</feature>